<proteinExistence type="predicted"/>
<dbReference type="HOGENOM" id="CLU_591876_0_0_1"/>
<dbReference type="Proteomes" id="UP000053599">
    <property type="component" value="Unassembled WGS sequence"/>
</dbReference>
<feature type="domain" description="DUF6606" evidence="1">
    <location>
        <begin position="9"/>
        <end position="283"/>
    </location>
</feature>
<accession>A0A0D1VRS5</accession>
<reference evidence="2 3" key="1">
    <citation type="submission" date="2015-01" db="EMBL/GenBank/DDBJ databases">
        <title>The Genome Sequence of Exophiala sideris CBS121828.</title>
        <authorList>
            <consortium name="The Broad Institute Genomics Platform"/>
            <person name="Cuomo C."/>
            <person name="de Hoog S."/>
            <person name="Gorbushina A."/>
            <person name="Stielow B."/>
            <person name="Teixiera M."/>
            <person name="Abouelleil A."/>
            <person name="Chapman S.B."/>
            <person name="Priest M."/>
            <person name="Young S.K."/>
            <person name="Wortman J."/>
            <person name="Nusbaum C."/>
            <person name="Birren B."/>
        </authorList>
    </citation>
    <scope>NUCLEOTIDE SEQUENCE [LARGE SCALE GENOMIC DNA]</scope>
    <source>
        <strain evidence="2 3">CBS 121828</strain>
    </source>
</reference>
<dbReference type="Pfam" id="PF20255">
    <property type="entry name" value="DUF6606"/>
    <property type="match status" value="1"/>
</dbReference>
<name>A0A0D1VRS5_9EURO</name>
<organism evidence="2 3">
    <name type="scientific">Exophiala sideris</name>
    <dbReference type="NCBI Taxonomy" id="1016849"/>
    <lineage>
        <taxon>Eukaryota</taxon>
        <taxon>Fungi</taxon>
        <taxon>Dikarya</taxon>
        <taxon>Ascomycota</taxon>
        <taxon>Pezizomycotina</taxon>
        <taxon>Eurotiomycetes</taxon>
        <taxon>Chaetothyriomycetidae</taxon>
        <taxon>Chaetothyriales</taxon>
        <taxon>Herpotrichiellaceae</taxon>
        <taxon>Exophiala</taxon>
    </lineage>
</organism>
<dbReference type="AlphaFoldDB" id="A0A0D1VRS5"/>
<dbReference type="STRING" id="1016849.A0A0D1VRS5"/>
<dbReference type="InterPro" id="IPR046541">
    <property type="entry name" value="DUF6606"/>
</dbReference>
<dbReference type="OrthoDB" id="4133945at2759"/>
<gene>
    <name evidence="2" type="ORF">PV11_06395</name>
</gene>
<evidence type="ECO:0000259" key="1">
    <source>
        <dbReference type="Pfam" id="PF20255"/>
    </source>
</evidence>
<evidence type="ECO:0000313" key="3">
    <source>
        <dbReference type="Proteomes" id="UP000053599"/>
    </source>
</evidence>
<sequence>MDPKLLRGVFNHVVLPPNVPGSADKNLSEINCDLLGRIHTACTQLRENLGGHYDKELDLLLRSLVHCQSLHTSLHLDSAQLQRAFRSLKHGEVLIIHVVEQNAGLLISYGSNSLSGHVLFEAFEVSAKSENVLQSQNALQWDFPTSAASIPVDVFNDFEFQRNLAQFVDKASLELVKKFGAFTNKAKSRAYEPRDSTDPALITGMLISLLEGIGHPVAVTHPARKRVRDEVRWKDSYIPWRRSPFWLLARVGIIRHLERLTGTTISTALYKAMMCLVHAHLLEDTVGVLSLENSQLLLSKLCRRIAKVEKDALLATPGSDASAAYTIIIEKLRHFLFSLTKAASDRLQNTWESYKDRTKRQIPQFRTRVAGPTSTVLALKNSLPYLNQIQQHPLVKQVRKIIYVMPQPLFCFTKKYANLAEVERQMLAQHGSLSSVTDCSPFLIYQLSDAILGYLKQSEGCY</sequence>
<protein>
    <recommendedName>
        <fullName evidence="1">DUF6606 domain-containing protein</fullName>
    </recommendedName>
</protein>
<evidence type="ECO:0000313" key="2">
    <source>
        <dbReference type="EMBL" id="KIV78785.1"/>
    </source>
</evidence>
<dbReference type="EMBL" id="KN846953">
    <property type="protein sequence ID" value="KIV78785.1"/>
    <property type="molecule type" value="Genomic_DNA"/>
</dbReference>